<feature type="domain" description="Protein kinase" evidence="11">
    <location>
        <begin position="12"/>
        <end position="97"/>
    </location>
</feature>
<keyword evidence="6 12" id="KW-0418">Kinase</keyword>
<keyword evidence="13" id="KW-1185">Reference proteome</keyword>
<evidence type="ECO:0000256" key="2">
    <source>
        <dbReference type="ARBA" id="ARBA00012513"/>
    </source>
</evidence>
<evidence type="ECO:0000256" key="10">
    <source>
        <dbReference type="PROSITE-ProRule" id="PRU10141"/>
    </source>
</evidence>
<organism evidence="12 13">
    <name type="scientific">Acanthisitta chloris</name>
    <name type="common">rifleman</name>
    <dbReference type="NCBI Taxonomy" id="57068"/>
    <lineage>
        <taxon>Eukaryota</taxon>
        <taxon>Metazoa</taxon>
        <taxon>Chordata</taxon>
        <taxon>Craniata</taxon>
        <taxon>Vertebrata</taxon>
        <taxon>Euteleostomi</taxon>
        <taxon>Archelosauria</taxon>
        <taxon>Archosauria</taxon>
        <taxon>Dinosauria</taxon>
        <taxon>Saurischia</taxon>
        <taxon>Theropoda</taxon>
        <taxon>Coelurosauria</taxon>
        <taxon>Aves</taxon>
        <taxon>Neognathae</taxon>
        <taxon>Neoaves</taxon>
        <taxon>Telluraves</taxon>
        <taxon>Australaves</taxon>
        <taxon>Passeriformes</taxon>
        <taxon>Acanthisittidae</taxon>
        <taxon>Acanthisitta</taxon>
    </lineage>
</organism>
<dbReference type="Gene3D" id="3.30.200.20">
    <property type="entry name" value="Phosphorylase Kinase, domain 1"/>
    <property type="match status" value="1"/>
</dbReference>
<dbReference type="InterPro" id="IPR000719">
    <property type="entry name" value="Prot_kinase_dom"/>
</dbReference>
<dbReference type="GO" id="GO:0005737">
    <property type="term" value="C:cytoplasm"/>
    <property type="evidence" value="ECO:0007669"/>
    <property type="project" value="TreeGrafter"/>
</dbReference>
<dbReference type="EC" id="2.7.11.1" evidence="2"/>
<name>A0A091MH98_9PASS</name>
<dbReference type="Pfam" id="PF00069">
    <property type="entry name" value="Pkinase"/>
    <property type="match status" value="1"/>
</dbReference>
<reference evidence="12 13" key="1">
    <citation type="submission" date="2014-04" db="EMBL/GenBank/DDBJ databases">
        <title>Genome evolution of avian class.</title>
        <authorList>
            <person name="Zhang G."/>
            <person name="Li C."/>
        </authorList>
    </citation>
    <scope>NUCLEOTIDE SEQUENCE [LARGE SCALE GENOMIC DNA]</scope>
    <source>
        <strain evidence="12">BGI_N310</strain>
    </source>
</reference>
<dbReference type="PROSITE" id="PS00107">
    <property type="entry name" value="PROTEIN_KINASE_ATP"/>
    <property type="match status" value="1"/>
</dbReference>
<accession>A0A091MH98</accession>
<protein>
    <recommendedName>
        <fullName evidence="2">non-specific serine/threonine protein kinase</fullName>
        <ecNumber evidence="2">2.7.11.1</ecNumber>
    </recommendedName>
</protein>
<evidence type="ECO:0000256" key="1">
    <source>
        <dbReference type="ARBA" id="ARBA00005505"/>
    </source>
</evidence>
<proteinExistence type="inferred from homology"/>
<evidence type="ECO:0000313" key="13">
    <source>
        <dbReference type="Proteomes" id="UP000053537"/>
    </source>
</evidence>
<feature type="non-terminal residue" evidence="12">
    <location>
        <position position="1"/>
    </location>
</feature>
<evidence type="ECO:0000259" key="11">
    <source>
        <dbReference type="PROSITE" id="PS50011"/>
    </source>
</evidence>
<evidence type="ECO:0000256" key="5">
    <source>
        <dbReference type="ARBA" id="ARBA00022741"/>
    </source>
</evidence>
<dbReference type="EMBL" id="KK828198">
    <property type="protein sequence ID" value="KFP74417.1"/>
    <property type="molecule type" value="Genomic_DNA"/>
</dbReference>
<dbReference type="SUPFAM" id="SSF56112">
    <property type="entry name" value="Protein kinase-like (PK-like)"/>
    <property type="match status" value="1"/>
</dbReference>
<comment type="catalytic activity">
    <reaction evidence="8">
        <text>L-threonyl-[protein] + ATP = O-phospho-L-threonyl-[protein] + ADP + H(+)</text>
        <dbReference type="Rhea" id="RHEA:46608"/>
        <dbReference type="Rhea" id="RHEA-COMP:11060"/>
        <dbReference type="Rhea" id="RHEA-COMP:11605"/>
        <dbReference type="ChEBI" id="CHEBI:15378"/>
        <dbReference type="ChEBI" id="CHEBI:30013"/>
        <dbReference type="ChEBI" id="CHEBI:30616"/>
        <dbReference type="ChEBI" id="CHEBI:61977"/>
        <dbReference type="ChEBI" id="CHEBI:456216"/>
        <dbReference type="EC" id="2.7.11.1"/>
    </reaction>
</comment>
<dbReference type="GO" id="GO:0007346">
    <property type="term" value="P:regulation of mitotic cell cycle"/>
    <property type="evidence" value="ECO:0007669"/>
    <property type="project" value="TreeGrafter"/>
</dbReference>
<comment type="catalytic activity">
    <reaction evidence="9">
        <text>L-seryl-[protein] + ATP = O-phospho-L-seryl-[protein] + ADP + H(+)</text>
        <dbReference type="Rhea" id="RHEA:17989"/>
        <dbReference type="Rhea" id="RHEA-COMP:9863"/>
        <dbReference type="Rhea" id="RHEA-COMP:11604"/>
        <dbReference type="ChEBI" id="CHEBI:15378"/>
        <dbReference type="ChEBI" id="CHEBI:29999"/>
        <dbReference type="ChEBI" id="CHEBI:30616"/>
        <dbReference type="ChEBI" id="CHEBI:83421"/>
        <dbReference type="ChEBI" id="CHEBI:456216"/>
        <dbReference type="EC" id="2.7.11.1"/>
    </reaction>
</comment>
<evidence type="ECO:0000313" key="12">
    <source>
        <dbReference type="EMBL" id="KFP74417.1"/>
    </source>
</evidence>
<evidence type="ECO:0000256" key="6">
    <source>
        <dbReference type="ARBA" id="ARBA00022777"/>
    </source>
</evidence>
<evidence type="ECO:0000256" key="7">
    <source>
        <dbReference type="ARBA" id="ARBA00022840"/>
    </source>
</evidence>
<dbReference type="InterPro" id="IPR011009">
    <property type="entry name" value="Kinase-like_dom_sf"/>
</dbReference>
<dbReference type="PANTHER" id="PTHR22984:SF11">
    <property type="entry name" value="AURORA KINASE-RELATED"/>
    <property type="match status" value="1"/>
</dbReference>
<keyword evidence="4" id="KW-0808">Transferase</keyword>
<gene>
    <name evidence="12" type="ORF">N310_07732</name>
</gene>
<keyword evidence="7 10" id="KW-0067">ATP-binding</keyword>
<dbReference type="InterPro" id="IPR051138">
    <property type="entry name" value="PIM_Ser/Thr_kinase"/>
</dbReference>
<dbReference type="GO" id="GO:0043066">
    <property type="term" value="P:negative regulation of apoptotic process"/>
    <property type="evidence" value="ECO:0007669"/>
    <property type="project" value="TreeGrafter"/>
</dbReference>
<evidence type="ECO:0000256" key="9">
    <source>
        <dbReference type="ARBA" id="ARBA00048679"/>
    </source>
</evidence>
<dbReference type="GO" id="GO:0005524">
    <property type="term" value="F:ATP binding"/>
    <property type="evidence" value="ECO:0007669"/>
    <property type="project" value="UniProtKB-UniRule"/>
</dbReference>
<feature type="non-terminal residue" evidence="12">
    <location>
        <position position="97"/>
    </location>
</feature>
<dbReference type="Proteomes" id="UP000053537">
    <property type="component" value="Unassembled WGS sequence"/>
</dbReference>
<dbReference type="PANTHER" id="PTHR22984">
    <property type="entry name" value="SERINE/THREONINE-PROTEIN KINASE PIM"/>
    <property type="match status" value="1"/>
</dbReference>
<dbReference type="GO" id="GO:0004674">
    <property type="term" value="F:protein serine/threonine kinase activity"/>
    <property type="evidence" value="ECO:0007669"/>
    <property type="project" value="UniProtKB-KW"/>
</dbReference>
<sequence>PAGMKEDLQQHYQLGSLLGSGSFGVVYAGMRRSDGIPVALKLVARESVMEWGQLRNGTCAPMEIVLLEKVGSGCPRIIKLLEWHELQGGFVLVMERP</sequence>
<dbReference type="AlphaFoldDB" id="A0A091MH98"/>
<feature type="binding site" evidence="10">
    <location>
        <position position="41"/>
    </location>
    <ligand>
        <name>ATP</name>
        <dbReference type="ChEBI" id="CHEBI:30616"/>
    </ligand>
</feature>
<comment type="similarity">
    <text evidence="1">Belongs to the protein kinase superfamily. CAMK Ser/Thr protein kinase family. PIM subfamily.</text>
</comment>
<evidence type="ECO:0000256" key="8">
    <source>
        <dbReference type="ARBA" id="ARBA00047899"/>
    </source>
</evidence>
<evidence type="ECO:0000256" key="4">
    <source>
        <dbReference type="ARBA" id="ARBA00022679"/>
    </source>
</evidence>
<keyword evidence="3" id="KW-0723">Serine/threonine-protein kinase</keyword>
<dbReference type="PROSITE" id="PS50011">
    <property type="entry name" value="PROTEIN_KINASE_DOM"/>
    <property type="match status" value="1"/>
</dbReference>
<dbReference type="InterPro" id="IPR017441">
    <property type="entry name" value="Protein_kinase_ATP_BS"/>
</dbReference>
<keyword evidence="5 10" id="KW-0547">Nucleotide-binding</keyword>
<evidence type="ECO:0000256" key="3">
    <source>
        <dbReference type="ARBA" id="ARBA00022527"/>
    </source>
</evidence>